<proteinExistence type="predicted"/>
<dbReference type="RefSeq" id="WP_175580140.1">
    <property type="nucleotide sequence ID" value="NZ_BJCC01000033.1"/>
</dbReference>
<dbReference type="InterPro" id="IPR009061">
    <property type="entry name" value="DNA-bd_dom_put_sf"/>
</dbReference>
<evidence type="ECO:0000256" key="1">
    <source>
        <dbReference type="ARBA" id="ARBA00022491"/>
    </source>
</evidence>
<evidence type="ECO:0000259" key="6">
    <source>
        <dbReference type="SMART" id="SM00422"/>
    </source>
</evidence>
<dbReference type="SMART" id="SM00422">
    <property type="entry name" value="HTH_MERR"/>
    <property type="match status" value="1"/>
</dbReference>
<evidence type="ECO:0000256" key="4">
    <source>
        <dbReference type="ARBA" id="ARBA00023163"/>
    </source>
</evidence>
<dbReference type="PANTHER" id="PTHR30204">
    <property type="entry name" value="REDOX-CYCLING DRUG-SENSING TRANSCRIPTIONAL ACTIVATOR SOXR"/>
    <property type="match status" value="1"/>
</dbReference>
<keyword evidence="3" id="KW-0238">DNA-binding</keyword>
<comment type="caution">
    <text evidence="7">The sequence shown here is derived from an EMBL/GenBank/DDBJ whole genome shotgun (WGS) entry which is preliminary data.</text>
</comment>
<accession>A0A4P5PCF3</accession>
<sequence length="266" mass="31568">MSEKVRIGLISKLMRMSPEAIRFYEKKKIISPKRIEDSTYREYSMSDIKKLYDCKKLRNINFSIKEVDHIMEEASLQENKEALQRKKEELQRNIQEQLVMIDQIDRSLLAESTYEKYKQTYTLLPDINYAFYPYSIEDQLNLELVQSGIYEQVMDHPNLFSCTAFFDLSNQTKLPEFGFSVETLLAEEKGIFTQPPVKRVKSQLNVYTVIKTDAIIQMQDILPMLEWCSEKGYQHKQMLVARLIGAFYDHGREERYYEIYLPIVQF</sequence>
<dbReference type="PANTHER" id="PTHR30204:SF69">
    <property type="entry name" value="MERR-FAMILY TRANSCRIPTIONAL REGULATOR"/>
    <property type="match status" value="1"/>
</dbReference>
<dbReference type="Proteomes" id="UP000290567">
    <property type="component" value="Unassembled WGS sequence"/>
</dbReference>
<keyword evidence="4" id="KW-0804">Transcription</keyword>
<evidence type="ECO:0000256" key="3">
    <source>
        <dbReference type="ARBA" id="ARBA00023125"/>
    </source>
</evidence>
<dbReference type="GO" id="GO:0003700">
    <property type="term" value="F:DNA-binding transcription factor activity"/>
    <property type="evidence" value="ECO:0007669"/>
    <property type="project" value="InterPro"/>
</dbReference>
<evidence type="ECO:0000313" key="8">
    <source>
        <dbReference type="Proteomes" id="UP000290567"/>
    </source>
</evidence>
<dbReference type="InterPro" id="IPR000551">
    <property type="entry name" value="MerR-type_HTH_dom"/>
</dbReference>
<dbReference type="AlphaFoldDB" id="A0A4P5PCF3"/>
<dbReference type="GO" id="GO:0003677">
    <property type="term" value="F:DNA binding"/>
    <property type="evidence" value="ECO:0007669"/>
    <property type="project" value="UniProtKB-KW"/>
</dbReference>
<dbReference type="SUPFAM" id="SSF46955">
    <property type="entry name" value="Putative DNA-binding domain"/>
    <property type="match status" value="1"/>
</dbReference>
<reference evidence="8" key="1">
    <citation type="submission" date="2019-02" db="EMBL/GenBank/DDBJ databases">
        <title>Draft genome sequence of Enterococcus sp. Gos25-1.</title>
        <authorList>
            <person name="Tanaka N."/>
            <person name="Shiwa Y."/>
            <person name="Fujita N."/>
        </authorList>
    </citation>
    <scope>NUCLEOTIDE SEQUENCE [LARGE SCALE GENOMIC DNA]</scope>
    <source>
        <strain evidence="8">Gos25-1</strain>
    </source>
</reference>
<evidence type="ECO:0000313" key="7">
    <source>
        <dbReference type="EMBL" id="GCF95496.1"/>
    </source>
</evidence>
<evidence type="ECO:0000256" key="2">
    <source>
        <dbReference type="ARBA" id="ARBA00023015"/>
    </source>
</evidence>
<dbReference type="CDD" id="cd00592">
    <property type="entry name" value="HTH_MerR-like"/>
    <property type="match status" value="1"/>
</dbReference>
<protein>
    <recommendedName>
        <fullName evidence="6">HTH merR-type domain-containing protein</fullName>
    </recommendedName>
</protein>
<keyword evidence="2" id="KW-0805">Transcription regulation</keyword>
<evidence type="ECO:0000256" key="5">
    <source>
        <dbReference type="SAM" id="Coils"/>
    </source>
</evidence>
<dbReference type="Pfam" id="PF13411">
    <property type="entry name" value="MerR_1"/>
    <property type="match status" value="1"/>
</dbReference>
<feature type="coiled-coil region" evidence="5">
    <location>
        <begin position="73"/>
        <end position="107"/>
    </location>
</feature>
<dbReference type="EMBL" id="BJCC01000033">
    <property type="protein sequence ID" value="GCF95496.1"/>
    <property type="molecule type" value="Genomic_DNA"/>
</dbReference>
<feature type="domain" description="HTH merR-type" evidence="6">
    <location>
        <begin position="5"/>
        <end position="74"/>
    </location>
</feature>
<name>A0A4P5PCF3_9ENTE</name>
<gene>
    <name evidence="7" type="ORF">NRIC_33870</name>
</gene>
<keyword evidence="5" id="KW-0175">Coiled coil</keyword>
<dbReference type="InterPro" id="IPR047057">
    <property type="entry name" value="MerR_fam"/>
</dbReference>
<dbReference type="Gene3D" id="1.10.1660.10">
    <property type="match status" value="1"/>
</dbReference>
<keyword evidence="1" id="KW-0678">Repressor</keyword>
<organism evidence="7 8">
    <name type="scientific">Enterococcus florum</name>
    <dbReference type="NCBI Taxonomy" id="2480627"/>
    <lineage>
        <taxon>Bacteria</taxon>
        <taxon>Bacillati</taxon>
        <taxon>Bacillota</taxon>
        <taxon>Bacilli</taxon>
        <taxon>Lactobacillales</taxon>
        <taxon>Enterococcaceae</taxon>
        <taxon>Enterococcus</taxon>
    </lineage>
</organism>
<keyword evidence="8" id="KW-1185">Reference proteome</keyword>